<organism evidence="11 12">
    <name type="scientific">Okeania hirsuta</name>
    <dbReference type="NCBI Taxonomy" id="1458930"/>
    <lineage>
        <taxon>Bacteria</taxon>
        <taxon>Bacillati</taxon>
        <taxon>Cyanobacteriota</taxon>
        <taxon>Cyanophyceae</taxon>
        <taxon>Oscillatoriophycideae</taxon>
        <taxon>Oscillatoriales</taxon>
        <taxon>Microcoleaceae</taxon>
        <taxon>Okeania</taxon>
    </lineage>
</organism>
<dbReference type="RefSeq" id="WP_124146067.1">
    <property type="nucleotide sequence ID" value="NZ_CAWOKI010000136.1"/>
</dbReference>
<name>A0A3N6P0J5_9CYAN</name>
<dbReference type="InterPro" id="IPR059112">
    <property type="entry name" value="CysZ/EI24"/>
</dbReference>
<keyword evidence="2" id="KW-0813">Transport</keyword>
<feature type="transmembrane region" description="Helical" evidence="10">
    <location>
        <begin position="76"/>
        <end position="95"/>
    </location>
</feature>
<evidence type="ECO:0000313" key="11">
    <source>
        <dbReference type="EMBL" id="RQH47197.1"/>
    </source>
</evidence>
<accession>A0A3N6P0J5</accession>
<dbReference type="GO" id="GO:0009675">
    <property type="term" value="F:high-affinity sulfate:proton symporter activity"/>
    <property type="evidence" value="ECO:0007669"/>
    <property type="project" value="TreeGrafter"/>
</dbReference>
<evidence type="ECO:0000313" key="12">
    <source>
        <dbReference type="Proteomes" id="UP000269154"/>
    </source>
</evidence>
<evidence type="ECO:0008006" key="13">
    <source>
        <dbReference type="Google" id="ProtNLM"/>
    </source>
</evidence>
<evidence type="ECO:0000256" key="7">
    <source>
        <dbReference type="ARBA" id="ARBA00022989"/>
    </source>
</evidence>
<dbReference type="GO" id="GO:0000103">
    <property type="term" value="P:sulfate assimilation"/>
    <property type="evidence" value="ECO:0007669"/>
    <property type="project" value="TreeGrafter"/>
</dbReference>
<dbReference type="AlphaFoldDB" id="A0A3N6P0J5"/>
<evidence type="ECO:0000256" key="4">
    <source>
        <dbReference type="ARBA" id="ARBA00022519"/>
    </source>
</evidence>
<sequence length="285" mass="31507">MVKQKKIKSILSIFETPIGLFAGATYHFRALTIFLKNPKLIGYIVVPILINIVVGILLYLSLLLPGIDLINTIFKNLSLSFDALIAQLPTWLNFLSYIDNILYKLVQVILFAILLLIIGFLLVQFGTILGSPFYGQLSEQLEKIRTGTLPETPPSLLNSLRDIWRAILFELKKVGLLLVIGLPILLLNFLPGGSLIATIGGITLTTSIVCLDFFDGFLERRKLKFRQKLTVVRRSLPASATFGLICQGLITIPIVNFLGIPLCVAAGTLFCCDRVLPNLLPDNQA</sequence>
<evidence type="ECO:0000256" key="8">
    <source>
        <dbReference type="ARBA" id="ARBA00023032"/>
    </source>
</evidence>
<keyword evidence="12" id="KW-1185">Reference proteome</keyword>
<evidence type="ECO:0000256" key="9">
    <source>
        <dbReference type="ARBA" id="ARBA00023136"/>
    </source>
</evidence>
<keyword evidence="5" id="KW-0028">Amino-acid biosynthesis</keyword>
<evidence type="ECO:0000256" key="1">
    <source>
        <dbReference type="ARBA" id="ARBA00004141"/>
    </source>
</evidence>
<comment type="subcellular location">
    <subcellularLocation>
        <location evidence="1">Membrane</location>
        <topology evidence="1">Multi-pass membrane protein</topology>
    </subcellularLocation>
</comment>
<feature type="transmembrane region" description="Helical" evidence="10">
    <location>
        <begin position="101"/>
        <end position="123"/>
    </location>
</feature>
<feature type="transmembrane region" description="Helical" evidence="10">
    <location>
        <begin position="239"/>
        <end position="270"/>
    </location>
</feature>
<dbReference type="GO" id="GO:0005886">
    <property type="term" value="C:plasma membrane"/>
    <property type="evidence" value="ECO:0007669"/>
    <property type="project" value="TreeGrafter"/>
</dbReference>
<keyword evidence="8" id="KW-0764">Sulfate transport</keyword>
<evidence type="ECO:0000256" key="5">
    <source>
        <dbReference type="ARBA" id="ARBA00022605"/>
    </source>
</evidence>
<keyword evidence="3" id="KW-1003">Cell membrane</keyword>
<proteinExistence type="predicted"/>
<dbReference type="InterPro" id="IPR050480">
    <property type="entry name" value="CysZ-like"/>
</dbReference>
<comment type="caution">
    <text evidence="11">The sequence shown here is derived from an EMBL/GenBank/DDBJ whole genome shotgun (WGS) entry which is preliminary data.</text>
</comment>
<dbReference type="PANTHER" id="PTHR37468:SF1">
    <property type="entry name" value="SULFATE TRANSPORTER CYSZ"/>
    <property type="match status" value="1"/>
</dbReference>
<evidence type="ECO:0000256" key="6">
    <source>
        <dbReference type="ARBA" id="ARBA00022692"/>
    </source>
</evidence>
<gene>
    <name evidence="11" type="ORF">D5R40_09115</name>
</gene>
<feature type="transmembrane region" description="Helical" evidence="10">
    <location>
        <begin position="40"/>
        <end position="64"/>
    </location>
</feature>
<dbReference type="Proteomes" id="UP000269154">
    <property type="component" value="Unassembled WGS sequence"/>
</dbReference>
<keyword evidence="4" id="KW-0997">Cell inner membrane</keyword>
<evidence type="ECO:0000256" key="3">
    <source>
        <dbReference type="ARBA" id="ARBA00022475"/>
    </source>
</evidence>
<reference evidence="11 12" key="1">
    <citation type="journal article" date="2018" name="ACS Chem. Biol.">
        <title>Ketoreductase domain dysfunction expands chemodiversity: malyngamide biosynthesis in the cyanobacterium Okeania hirsuta.</title>
        <authorList>
            <person name="Moss N.A."/>
            <person name="Leao T."/>
            <person name="Rankin M."/>
            <person name="McCullough T.M."/>
            <person name="Qu P."/>
            <person name="Korobeynikov A."/>
            <person name="Smith J.L."/>
            <person name="Gerwick L."/>
            <person name="Gerwick W.H."/>
        </authorList>
    </citation>
    <scope>NUCLEOTIDE SEQUENCE [LARGE SCALE GENOMIC DNA]</scope>
    <source>
        <strain evidence="11 12">PAB10Feb10-1</strain>
    </source>
</reference>
<evidence type="ECO:0000256" key="2">
    <source>
        <dbReference type="ARBA" id="ARBA00022448"/>
    </source>
</evidence>
<evidence type="ECO:0000256" key="10">
    <source>
        <dbReference type="SAM" id="Phobius"/>
    </source>
</evidence>
<dbReference type="PANTHER" id="PTHR37468">
    <property type="entry name" value="SULFATE TRANSPORTER CYSZ"/>
    <property type="match status" value="1"/>
</dbReference>
<dbReference type="EMBL" id="RCBY01000037">
    <property type="protein sequence ID" value="RQH47197.1"/>
    <property type="molecule type" value="Genomic_DNA"/>
</dbReference>
<dbReference type="OrthoDB" id="457368at2"/>
<feature type="transmembrane region" description="Helical" evidence="10">
    <location>
        <begin position="174"/>
        <end position="190"/>
    </location>
</feature>
<dbReference type="Pfam" id="PF07264">
    <property type="entry name" value="EI24"/>
    <property type="match status" value="1"/>
</dbReference>
<keyword evidence="6 10" id="KW-0812">Transmembrane</keyword>
<protein>
    <recommendedName>
        <fullName evidence="13">EI24 domain-containing protein</fullName>
    </recommendedName>
</protein>
<feature type="transmembrane region" description="Helical" evidence="10">
    <location>
        <begin position="196"/>
        <end position="218"/>
    </location>
</feature>
<keyword evidence="9 10" id="KW-0472">Membrane</keyword>
<dbReference type="GO" id="GO:0019344">
    <property type="term" value="P:cysteine biosynthetic process"/>
    <property type="evidence" value="ECO:0007669"/>
    <property type="project" value="TreeGrafter"/>
</dbReference>
<keyword evidence="7 10" id="KW-1133">Transmembrane helix</keyword>
<feature type="transmembrane region" description="Helical" evidence="10">
    <location>
        <begin position="7"/>
        <end position="28"/>
    </location>
</feature>